<evidence type="ECO:0000313" key="1">
    <source>
        <dbReference type="EMBL" id="QXE21647.1"/>
    </source>
</evidence>
<keyword evidence="2" id="KW-1185">Reference proteome</keyword>
<sequence>MIQAQGNASQLFAPSAELDKINLCKINFYSEVEPRFSHSDAV</sequence>
<accession>A0A975T571</accession>
<dbReference type="EMBL" id="CP021056">
    <property type="protein sequence ID" value="QXE21647.1"/>
    <property type="molecule type" value="Genomic_DNA"/>
</dbReference>
<evidence type="ECO:0000313" key="2">
    <source>
        <dbReference type="Proteomes" id="UP000683511"/>
    </source>
</evidence>
<reference evidence="1" key="1">
    <citation type="submission" date="2017-04" db="EMBL/GenBank/DDBJ databases">
        <title>Genome deletions in a multicellular cyanobacterial endosymbiont for morphological adaptation in marine diatoms.</title>
        <authorList>
            <person name="Wang Y."/>
            <person name="Gao H."/>
            <person name="Li R."/>
            <person name="Xu X."/>
        </authorList>
    </citation>
    <scope>NUCLEOTIDE SEQUENCE</scope>
    <source>
        <strain evidence="1">FACHB 800</strain>
    </source>
</reference>
<organism evidence="1 2">
    <name type="scientific">Richelia sinica FACHB-800</name>
    <dbReference type="NCBI Taxonomy" id="1357546"/>
    <lineage>
        <taxon>Bacteria</taxon>
        <taxon>Bacillati</taxon>
        <taxon>Cyanobacteriota</taxon>
        <taxon>Cyanophyceae</taxon>
        <taxon>Nostocales</taxon>
        <taxon>Nostocaceae</taxon>
        <taxon>Richelia</taxon>
    </lineage>
</organism>
<protein>
    <submittedName>
        <fullName evidence="1">Uncharacterized protein</fullName>
    </submittedName>
</protein>
<dbReference type="Proteomes" id="UP000683511">
    <property type="component" value="Chromosome"/>
</dbReference>
<gene>
    <name evidence="1" type="ORF">B6N60_00324</name>
</gene>
<name>A0A975T571_9NOST</name>
<proteinExistence type="predicted"/>
<dbReference type="AlphaFoldDB" id="A0A975T571"/>
<dbReference type="KEGG" id="rsin:B6N60_00324"/>